<sequence length="266" mass="29473">MAIFLPNIIDCLCGNLVTLDVEYLRAPHRSTAPCTTFNLEPSSLPTQHTTDLIVRKAAWLFSRENKMLIVNLPSLVAALLLATSVTAKTALLHSQRGCHGDSSVIPWSQCIPTHGNKSIDVPISDKPDQVLFDCYLYSMESDTTCQEDRRKPSTGCTDNLYYYSKCVFVPAPGFVSLYQYSHFDGKSVKINMTYTEECKSLFLSPSQVGSIVVGEGHSCDVWWDDHCLSKLDTITSPGNGDIDLSLARSMNCSEKAISSEEIHYDL</sequence>
<dbReference type="VEuPathDB" id="FungiDB:F9C07_2284317"/>
<accession>A0A7U2QSQ3</accession>
<proteinExistence type="predicted"/>
<reference evidence="2" key="1">
    <citation type="journal article" date="2021" name="G3 (Bethesda)">
        <title>Chromosome assembled and annotated genome sequence of Aspergillus flavus NRRL 3357.</title>
        <authorList>
            <person name="Skerker J.M."/>
            <person name="Pianalto K.M."/>
            <person name="Mondo S.J."/>
            <person name="Yang K."/>
            <person name="Arkin A.P."/>
            <person name="Keller N.P."/>
            <person name="Grigoriev I.V."/>
            <person name="Louise Glass N.L."/>
        </authorList>
    </citation>
    <scope>NUCLEOTIDE SEQUENCE [LARGE SCALE GENOMIC DNA]</scope>
    <source>
        <strain evidence="2">ATCC 200026 / FGSC A1120 / IAM 13836 / NRRL 3357 / JCM 12722 / SRRC 167</strain>
    </source>
</reference>
<dbReference type="VEuPathDB" id="FungiDB:AFLA_005313"/>
<organism evidence="1 2">
    <name type="scientific">Aspergillus flavus (strain ATCC 200026 / FGSC A1120 / IAM 13836 / NRRL 3357 / JCM 12722 / SRRC 167)</name>
    <dbReference type="NCBI Taxonomy" id="332952"/>
    <lineage>
        <taxon>Eukaryota</taxon>
        <taxon>Fungi</taxon>
        <taxon>Dikarya</taxon>
        <taxon>Ascomycota</taxon>
        <taxon>Pezizomycotina</taxon>
        <taxon>Eurotiomycetes</taxon>
        <taxon>Eurotiomycetidae</taxon>
        <taxon>Eurotiales</taxon>
        <taxon>Aspergillaceae</taxon>
        <taxon>Aspergillus</taxon>
        <taxon>Aspergillus subgen. Circumdati</taxon>
    </lineage>
</organism>
<protein>
    <submittedName>
        <fullName evidence="1">Uncharacterized protein</fullName>
    </submittedName>
</protein>
<gene>
    <name evidence="1" type="ORF">F9C07_2284317</name>
</gene>
<evidence type="ECO:0000313" key="2">
    <source>
        <dbReference type="Proteomes" id="UP000596276"/>
    </source>
</evidence>
<dbReference type="AlphaFoldDB" id="A0A7U2QSQ3"/>
<dbReference type="EMBL" id="CP044621">
    <property type="protein sequence ID" value="QRD83531.1"/>
    <property type="molecule type" value="Genomic_DNA"/>
</dbReference>
<name>A0A7U2QSQ3_ASPFN</name>
<evidence type="ECO:0000313" key="1">
    <source>
        <dbReference type="EMBL" id="QRD83531.1"/>
    </source>
</evidence>
<dbReference type="Proteomes" id="UP000596276">
    <property type="component" value="Chromosome 5"/>
</dbReference>
<keyword evidence="2" id="KW-1185">Reference proteome</keyword>